<accession>A0A1H3XRL3</accession>
<gene>
    <name evidence="1" type="ORF">SAMN04488051_101360</name>
</gene>
<dbReference type="AlphaFoldDB" id="A0A1H3XRL3"/>
<dbReference type="RefSeq" id="WP_091338549.1">
    <property type="nucleotide sequence ID" value="NZ_FNRM01000001.1"/>
</dbReference>
<reference evidence="1 2" key="1">
    <citation type="submission" date="2016-10" db="EMBL/GenBank/DDBJ databases">
        <authorList>
            <person name="de Groot N.N."/>
        </authorList>
    </citation>
    <scope>NUCLEOTIDE SEQUENCE [LARGE SCALE GENOMIC DNA]</scope>
    <source>
        <strain evidence="1 2">CGMCC 1.3430</strain>
    </source>
</reference>
<protein>
    <recommendedName>
        <fullName evidence="3">AAA domain-containing protein</fullName>
    </recommendedName>
</protein>
<organism evidence="1 2">
    <name type="scientific">Alkalimonas amylolytica</name>
    <dbReference type="NCBI Taxonomy" id="152573"/>
    <lineage>
        <taxon>Bacteria</taxon>
        <taxon>Pseudomonadati</taxon>
        <taxon>Pseudomonadota</taxon>
        <taxon>Gammaproteobacteria</taxon>
        <taxon>Alkalimonas</taxon>
    </lineage>
</organism>
<dbReference type="Proteomes" id="UP000198773">
    <property type="component" value="Unassembled WGS sequence"/>
</dbReference>
<sequence length="560" mass="63028">MADVSNDVVNWLKQQPIWLQLIATKLVTTGTISDNDFNEAINLLKGLAPTNPIKFDWERFSVTPNIAALKLTSISDVQGIENLSPRTPLQLGTGNLTVIYGHNGSGKSGYTRLLKKACGKPRASDLKSNVFLPEPEKRGCRVSFIWGNDEKTIAWPANSLAIQELTAVDIFDNDEALNYLTKENNASYIPPLVALFERLAEVCEKLKTSLQNEQNQLTSKLPDLPHNFQRTEPGSVYTSLHSVLNTQRIQNYLNWSTENESALALTVKRLNTDDPATLAVQIKNKKTSLDNLIAQAKNVSLLLSSDKLIHLRILRNTAIEKRRIAIETGNVASAKLEGVGTKTWLAMWEAAREYSATAYPKRDFPVNDTEDSRCVLCHQKLDDDSRKRLDDFESYVKGQLELAAQAAELEYSTVLNSLTAPPSPEQLNMQLSAAGLASDDWQRFFIYVWQEYQKCRNALLNHESTGTIEFSVDLAETLSSLNTYSKQLDIEYNQLAEDAKQFDRQSATNQKTTLEAHKWVSQQKEAVKAELVRLTQFKQFETWKEQLNPRKLTMKAGELS</sequence>
<dbReference type="OrthoDB" id="9789562at2"/>
<dbReference type="Gene3D" id="3.40.50.300">
    <property type="entry name" value="P-loop containing nucleotide triphosphate hydrolases"/>
    <property type="match status" value="1"/>
</dbReference>
<keyword evidence="2" id="KW-1185">Reference proteome</keyword>
<evidence type="ECO:0008006" key="3">
    <source>
        <dbReference type="Google" id="ProtNLM"/>
    </source>
</evidence>
<dbReference type="InterPro" id="IPR027417">
    <property type="entry name" value="P-loop_NTPase"/>
</dbReference>
<evidence type="ECO:0000313" key="1">
    <source>
        <dbReference type="EMBL" id="SEA01973.1"/>
    </source>
</evidence>
<proteinExistence type="predicted"/>
<name>A0A1H3XRL3_ALKAM</name>
<evidence type="ECO:0000313" key="2">
    <source>
        <dbReference type="Proteomes" id="UP000198773"/>
    </source>
</evidence>
<dbReference type="EMBL" id="FNRM01000001">
    <property type="protein sequence ID" value="SEA01973.1"/>
    <property type="molecule type" value="Genomic_DNA"/>
</dbReference>